<protein>
    <submittedName>
        <fullName evidence="1">Uncharacterized protein</fullName>
    </submittedName>
</protein>
<reference evidence="1" key="2">
    <citation type="journal article" date="2015" name="Fish Shellfish Immunol.">
        <title>Early steps in the European eel (Anguilla anguilla)-Vibrio vulnificus interaction in the gills: Role of the RtxA13 toxin.</title>
        <authorList>
            <person name="Callol A."/>
            <person name="Pajuelo D."/>
            <person name="Ebbesson L."/>
            <person name="Teles M."/>
            <person name="MacKenzie S."/>
            <person name="Amaro C."/>
        </authorList>
    </citation>
    <scope>NUCLEOTIDE SEQUENCE</scope>
</reference>
<name>A0A0E9QDY9_ANGAN</name>
<reference evidence="1" key="1">
    <citation type="submission" date="2014-11" db="EMBL/GenBank/DDBJ databases">
        <authorList>
            <person name="Amaro Gonzalez C."/>
        </authorList>
    </citation>
    <scope>NUCLEOTIDE SEQUENCE</scope>
</reference>
<evidence type="ECO:0000313" key="1">
    <source>
        <dbReference type="EMBL" id="JAH15091.1"/>
    </source>
</evidence>
<proteinExistence type="predicted"/>
<dbReference type="EMBL" id="GBXM01093486">
    <property type="protein sequence ID" value="JAH15091.1"/>
    <property type="molecule type" value="Transcribed_RNA"/>
</dbReference>
<dbReference type="AlphaFoldDB" id="A0A0E9QDY9"/>
<organism evidence="1">
    <name type="scientific">Anguilla anguilla</name>
    <name type="common">European freshwater eel</name>
    <name type="synonym">Muraena anguilla</name>
    <dbReference type="NCBI Taxonomy" id="7936"/>
    <lineage>
        <taxon>Eukaryota</taxon>
        <taxon>Metazoa</taxon>
        <taxon>Chordata</taxon>
        <taxon>Craniata</taxon>
        <taxon>Vertebrata</taxon>
        <taxon>Euteleostomi</taxon>
        <taxon>Actinopterygii</taxon>
        <taxon>Neopterygii</taxon>
        <taxon>Teleostei</taxon>
        <taxon>Anguilliformes</taxon>
        <taxon>Anguillidae</taxon>
        <taxon>Anguilla</taxon>
    </lineage>
</organism>
<sequence>MGYNREGFPGHLQVQGDP</sequence>
<accession>A0A0E9QDY9</accession>